<dbReference type="GeneID" id="93553873"/>
<dbReference type="SUPFAM" id="SSF52218">
    <property type="entry name" value="Flavoproteins"/>
    <property type="match status" value="1"/>
</dbReference>
<gene>
    <name evidence="2" type="primary">fldA</name>
    <name evidence="2" type="ORF">A3Q41_03714</name>
</gene>
<dbReference type="EMBL" id="CP015220">
    <property type="protein sequence ID" value="AMY25000.1"/>
    <property type="molecule type" value="Genomic_DNA"/>
</dbReference>
<dbReference type="OrthoDB" id="5736081at2"/>
<proteinExistence type="predicted"/>
<dbReference type="Gene3D" id="3.40.50.360">
    <property type="match status" value="1"/>
</dbReference>
<organism evidence="2 3">
    <name type="scientific">Rhodococcoides fascians</name>
    <name type="common">Rhodococcus fascians</name>
    <dbReference type="NCBI Taxonomy" id="1828"/>
    <lineage>
        <taxon>Bacteria</taxon>
        <taxon>Bacillati</taxon>
        <taxon>Actinomycetota</taxon>
        <taxon>Actinomycetes</taxon>
        <taxon>Mycobacteriales</taxon>
        <taxon>Nocardiaceae</taxon>
        <taxon>Rhodococcoides</taxon>
    </lineage>
</organism>
<sequence length="150" mass="15685">MARTLLIVHHTPSPPMRELLESVLAGARDPEISGVDVRSVPALGATVPDVLAADGFLFGTPANFGYMSGALKHFFDTVYYPSLDAVSGKPYGAWVYGNSDTAGAGRAIESIAAGWGLDKVAETAHLVDSGKESRERCYELGGTIAAGLSD</sequence>
<dbReference type="AlphaFoldDB" id="A0A143QPS5"/>
<dbReference type="Pfam" id="PF03358">
    <property type="entry name" value="FMN_red"/>
    <property type="match status" value="1"/>
</dbReference>
<dbReference type="InterPro" id="IPR029039">
    <property type="entry name" value="Flavoprotein-like_sf"/>
</dbReference>
<dbReference type="Proteomes" id="UP000076038">
    <property type="component" value="Chromosome"/>
</dbReference>
<dbReference type="PATRIC" id="fig|1653479.3.peg.3765"/>
<dbReference type="RefSeq" id="WP_032366463.1">
    <property type="nucleotide sequence ID" value="NZ_CP015220.1"/>
</dbReference>
<accession>A0A143QPS5</accession>
<name>A0A143QPS5_RHOFA</name>
<keyword evidence="3" id="KW-1185">Reference proteome</keyword>
<dbReference type="KEGG" id="rhs:A3Q41_03714"/>
<evidence type="ECO:0000313" key="2">
    <source>
        <dbReference type="EMBL" id="AMY25000.1"/>
    </source>
</evidence>
<reference evidence="2 3" key="1">
    <citation type="journal article" date="2016" name="Genome Announc.">
        <title>Complete Genome and Plasmid Sequences for Rhodococcus fascians D188 and Draft Sequences for Rhodococcus Isolates PBTS 1 and PBTS 2.</title>
        <authorList>
            <person name="Stamler R.A."/>
            <person name="Vereecke D."/>
            <person name="Zhang Y."/>
            <person name="Schilkey F."/>
            <person name="Devitt N."/>
            <person name="Randall J.J."/>
        </authorList>
    </citation>
    <scope>NUCLEOTIDE SEQUENCE [LARGE SCALE GENOMIC DNA]</scope>
    <source>
        <strain evidence="2 3">PBTS2</strain>
    </source>
</reference>
<protein>
    <submittedName>
        <fullName evidence="2">Flavodoxin</fullName>
    </submittedName>
</protein>
<evidence type="ECO:0000313" key="3">
    <source>
        <dbReference type="Proteomes" id="UP000076038"/>
    </source>
</evidence>
<dbReference type="GO" id="GO:0016491">
    <property type="term" value="F:oxidoreductase activity"/>
    <property type="evidence" value="ECO:0007669"/>
    <property type="project" value="InterPro"/>
</dbReference>
<evidence type="ECO:0000259" key="1">
    <source>
        <dbReference type="Pfam" id="PF03358"/>
    </source>
</evidence>
<dbReference type="InterPro" id="IPR005025">
    <property type="entry name" value="FMN_Rdtase-like_dom"/>
</dbReference>
<feature type="domain" description="NADPH-dependent FMN reductase-like" evidence="1">
    <location>
        <begin position="41"/>
        <end position="105"/>
    </location>
</feature>
<reference evidence="3" key="2">
    <citation type="submission" date="2016-04" db="EMBL/GenBank/DDBJ databases">
        <title>Complete Genome and Plasmid Sequences for Rhodococcus fascians D188 and Draft Sequences for Rhodococcus spp. Isolates PBTS 1 and PBTS 2.</title>
        <authorList>
            <person name="Stamer R."/>
            <person name="Vereecke D."/>
            <person name="Zhang Y."/>
            <person name="Schilkey F."/>
            <person name="Devitt N."/>
            <person name="Randall J."/>
        </authorList>
    </citation>
    <scope>NUCLEOTIDE SEQUENCE [LARGE SCALE GENOMIC DNA]</scope>
    <source>
        <strain evidence="3">PBTS2</strain>
    </source>
</reference>